<dbReference type="Pfam" id="PF13439">
    <property type="entry name" value="Glyco_transf_4"/>
    <property type="match status" value="1"/>
</dbReference>
<dbReference type="InterPro" id="IPR050194">
    <property type="entry name" value="Glycosyltransferase_grp1"/>
</dbReference>
<evidence type="ECO:0000256" key="2">
    <source>
        <dbReference type="ARBA" id="ARBA00022676"/>
    </source>
</evidence>
<feature type="domain" description="Glycosyl transferase family 1" evidence="4">
    <location>
        <begin position="204"/>
        <end position="380"/>
    </location>
</feature>
<evidence type="ECO:0000256" key="3">
    <source>
        <dbReference type="ARBA" id="ARBA00022679"/>
    </source>
</evidence>
<dbReference type="RefSeq" id="WP_388005814.1">
    <property type="nucleotide sequence ID" value="NZ_JBHUEE010000004.1"/>
</dbReference>
<dbReference type="InterPro" id="IPR001296">
    <property type="entry name" value="Glyco_trans_1"/>
</dbReference>
<feature type="domain" description="Glycosyltransferase subfamily 4-like N-terminal" evidence="5">
    <location>
        <begin position="15"/>
        <end position="182"/>
    </location>
</feature>
<name>A0ABW4L7X7_9MICO</name>
<dbReference type="CDD" id="cd03801">
    <property type="entry name" value="GT4_PimA-like"/>
    <property type="match status" value="1"/>
</dbReference>
<keyword evidence="7" id="KW-1185">Reference proteome</keyword>
<evidence type="ECO:0000256" key="1">
    <source>
        <dbReference type="ARBA" id="ARBA00021292"/>
    </source>
</evidence>
<keyword evidence="2 6" id="KW-0328">Glycosyltransferase</keyword>
<sequence>MRVDLLTREYPPHVYGGAGVHVTELARVLRAHADVRVHAFDGPREAPAGAVPVTGYGDLPELADANGALRTFGVDLVMAADLAGTDLVHSHTWYANLAGTLGSLLHDVPHVLTAHSLEPLRPWKAEQLGGGYALSSWAERTAYESAAAVIAVSAGMREDILRAYPQVDPSAVHVVHNGIDLEAWRPPGGEAERSAAAATVSRLGIDPVRPAVVFVGRITRQKGLPHLLRAADQLPDGVQLVLCAGAPDTPEIATEVTALVESLQARRDGVVWISEMLPREELIAVLDAGTVFVCPSVYEPLGIVNLEAMAVGLPVVGSATGGIPEVVDHGVTGTLVPLDQAADGTGTPLDPETFERDLGAALAALVSDPARAARMGEAARRRVEDHFSWDAVAERTIAVYRQVLSD</sequence>
<dbReference type="PANTHER" id="PTHR45947">
    <property type="entry name" value="SULFOQUINOVOSYL TRANSFERASE SQD2"/>
    <property type="match status" value="1"/>
</dbReference>
<dbReference type="PANTHER" id="PTHR45947:SF3">
    <property type="entry name" value="SULFOQUINOVOSYL TRANSFERASE SQD2"/>
    <property type="match status" value="1"/>
</dbReference>
<gene>
    <name evidence="6" type="primary">glgA</name>
    <name evidence="6" type="ORF">ACFSE6_09850</name>
</gene>
<accession>A0ABW4L7X7</accession>
<proteinExistence type="predicted"/>
<protein>
    <recommendedName>
        <fullName evidence="1">D-inositol 3-phosphate glycosyltransferase</fullName>
    </recommendedName>
</protein>
<dbReference type="InterPro" id="IPR011875">
    <property type="entry name" value="M1P_synthase"/>
</dbReference>
<dbReference type="NCBIfam" id="TIGR02149">
    <property type="entry name" value="glgA_Coryne"/>
    <property type="match status" value="1"/>
</dbReference>
<dbReference type="SUPFAM" id="SSF53756">
    <property type="entry name" value="UDP-Glycosyltransferase/glycogen phosphorylase"/>
    <property type="match status" value="1"/>
</dbReference>
<comment type="caution">
    <text evidence="6">The sequence shown here is derived from an EMBL/GenBank/DDBJ whole genome shotgun (WGS) entry which is preliminary data.</text>
</comment>
<dbReference type="EMBL" id="JBHUEE010000004">
    <property type="protein sequence ID" value="MFD1718139.1"/>
    <property type="molecule type" value="Genomic_DNA"/>
</dbReference>
<dbReference type="Pfam" id="PF00534">
    <property type="entry name" value="Glycos_transf_1"/>
    <property type="match status" value="1"/>
</dbReference>
<dbReference type="Proteomes" id="UP001597277">
    <property type="component" value="Unassembled WGS sequence"/>
</dbReference>
<dbReference type="InterPro" id="IPR028098">
    <property type="entry name" value="Glyco_trans_4-like_N"/>
</dbReference>
<dbReference type="GO" id="GO:0009011">
    <property type="term" value="F:alpha-1,4-glucan glucosyltransferase (ADP-glucose donor) activity"/>
    <property type="evidence" value="ECO:0007669"/>
    <property type="project" value="UniProtKB-EC"/>
</dbReference>
<keyword evidence="3 6" id="KW-0808">Transferase</keyword>
<evidence type="ECO:0000313" key="6">
    <source>
        <dbReference type="EMBL" id="MFD1718139.1"/>
    </source>
</evidence>
<evidence type="ECO:0000259" key="5">
    <source>
        <dbReference type="Pfam" id="PF13439"/>
    </source>
</evidence>
<evidence type="ECO:0000259" key="4">
    <source>
        <dbReference type="Pfam" id="PF00534"/>
    </source>
</evidence>
<dbReference type="Gene3D" id="3.40.50.2000">
    <property type="entry name" value="Glycogen Phosphorylase B"/>
    <property type="match status" value="2"/>
</dbReference>
<organism evidence="6 7">
    <name type="scientific">Georgenia deserti</name>
    <dbReference type="NCBI Taxonomy" id="2093781"/>
    <lineage>
        <taxon>Bacteria</taxon>
        <taxon>Bacillati</taxon>
        <taxon>Actinomycetota</taxon>
        <taxon>Actinomycetes</taxon>
        <taxon>Micrococcales</taxon>
        <taxon>Bogoriellaceae</taxon>
        <taxon>Georgenia</taxon>
    </lineage>
</organism>
<evidence type="ECO:0000313" key="7">
    <source>
        <dbReference type="Proteomes" id="UP001597277"/>
    </source>
</evidence>
<reference evidence="7" key="1">
    <citation type="journal article" date="2019" name="Int. J. Syst. Evol. Microbiol.">
        <title>The Global Catalogue of Microorganisms (GCM) 10K type strain sequencing project: providing services to taxonomists for standard genome sequencing and annotation.</title>
        <authorList>
            <consortium name="The Broad Institute Genomics Platform"/>
            <consortium name="The Broad Institute Genome Sequencing Center for Infectious Disease"/>
            <person name="Wu L."/>
            <person name="Ma J."/>
        </authorList>
    </citation>
    <scope>NUCLEOTIDE SEQUENCE [LARGE SCALE GENOMIC DNA]</scope>
    <source>
        <strain evidence="7">JCM 17130</strain>
    </source>
</reference>